<feature type="compositionally biased region" description="Acidic residues" evidence="3">
    <location>
        <begin position="13"/>
        <end position="26"/>
    </location>
</feature>
<dbReference type="Pfam" id="PF13862">
    <property type="entry name" value="BCCIP"/>
    <property type="match status" value="1"/>
</dbReference>
<evidence type="ECO:0000313" key="5">
    <source>
        <dbReference type="Proteomes" id="UP001381693"/>
    </source>
</evidence>
<gene>
    <name evidence="4" type="ORF">SK128_019327</name>
</gene>
<evidence type="ECO:0000256" key="2">
    <source>
        <dbReference type="PIRNR" id="PIRNR028983"/>
    </source>
</evidence>
<name>A0AAN8ZV50_HALRR</name>
<protein>
    <recommendedName>
        <fullName evidence="2">Protein BCCIP homolog</fullName>
    </recommendedName>
</protein>
<dbReference type="InterPro" id="IPR025602">
    <property type="entry name" value="BCP1_family"/>
</dbReference>
<dbReference type="PANTHER" id="PTHR13261">
    <property type="entry name" value="BRCA2 AND CDKN1A INTERACTING PROTEIN"/>
    <property type="match status" value="1"/>
</dbReference>
<dbReference type="PIRSF" id="PIRSF028983">
    <property type="entry name" value="BCP1"/>
    <property type="match status" value="1"/>
</dbReference>
<comment type="caution">
    <text evidence="4">The sequence shown here is derived from an EMBL/GenBank/DDBJ whole genome shotgun (WGS) entry which is preliminary data.</text>
</comment>
<feature type="region of interest" description="Disordered" evidence="3">
    <location>
        <begin position="1"/>
        <end position="26"/>
    </location>
</feature>
<keyword evidence="5" id="KW-1185">Reference proteome</keyword>
<evidence type="ECO:0000313" key="4">
    <source>
        <dbReference type="EMBL" id="KAK7063130.1"/>
    </source>
</evidence>
<comment type="similarity">
    <text evidence="1 2">Belongs to the BCP1 family.</text>
</comment>
<reference evidence="4 5" key="1">
    <citation type="submission" date="2023-11" db="EMBL/GenBank/DDBJ databases">
        <title>Halocaridina rubra genome assembly.</title>
        <authorList>
            <person name="Smith C."/>
        </authorList>
    </citation>
    <scope>NUCLEOTIDE SEQUENCE [LARGE SCALE GENOMIC DNA]</scope>
    <source>
        <strain evidence="4">EP-1</strain>
        <tissue evidence="4">Whole</tissue>
    </source>
</reference>
<dbReference type="GO" id="GO:0005634">
    <property type="term" value="C:nucleus"/>
    <property type="evidence" value="ECO:0007669"/>
    <property type="project" value="TreeGrafter"/>
</dbReference>
<dbReference type="Proteomes" id="UP001381693">
    <property type="component" value="Unassembled WGS sequence"/>
</dbReference>
<dbReference type="EMBL" id="JAXCGZ010020933">
    <property type="protein sequence ID" value="KAK7063130.1"/>
    <property type="molecule type" value="Genomic_DNA"/>
</dbReference>
<dbReference type="PANTHER" id="PTHR13261:SF0">
    <property type="entry name" value="BRCA2 AND CDKN1A-INTERACTING PROTEIN"/>
    <property type="match status" value="1"/>
</dbReference>
<proteinExistence type="inferred from homology"/>
<dbReference type="AlphaFoldDB" id="A0AAN8ZV50"/>
<organism evidence="4 5">
    <name type="scientific">Halocaridina rubra</name>
    <name type="common">Hawaiian red shrimp</name>
    <dbReference type="NCBI Taxonomy" id="373956"/>
    <lineage>
        <taxon>Eukaryota</taxon>
        <taxon>Metazoa</taxon>
        <taxon>Ecdysozoa</taxon>
        <taxon>Arthropoda</taxon>
        <taxon>Crustacea</taxon>
        <taxon>Multicrustacea</taxon>
        <taxon>Malacostraca</taxon>
        <taxon>Eumalacostraca</taxon>
        <taxon>Eucarida</taxon>
        <taxon>Decapoda</taxon>
        <taxon>Pleocyemata</taxon>
        <taxon>Caridea</taxon>
        <taxon>Atyoidea</taxon>
        <taxon>Atyidae</taxon>
        <taxon>Halocaridina</taxon>
    </lineage>
</organism>
<evidence type="ECO:0000256" key="1">
    <source>
        <dbReference type="ARBA" id="ARBA00006781"/>
    </source>
</evidence>
<evidence type="ECO:0000256" key="3">
    <source>
        <dbReference type="SAM" id="MobiDB-lite"/>
    </source>
</evidence>
<sequence length="293" mass="33252">MSHPLKKPRAVFPEEEYVPEDSEDEEMEDECIGQTVNIDFEGFTASDNDFHGIKRLLQQSFRGLEVDVSGIADTIISQNYVGSVIKQVGGEDEDDEDEEEMADEDDADQVFGVTTIINLTSRKDEKCVSGLRSVIVEKCAECASDATSQQLRELLGDESRHVGLLISERVVNLPPHFALPVFECLGKELEEAKAKKMPYDFAYLILICKVFKHEKKKKKKNKTVQEEVWSNPEEEIIAEEALANFEYVLKGDKAASGDWDEDDPQYTPYRRVLLLDAKRFPEILNKVKRAVNQ</sequence>
<accession>A0AAN8ZV50</accession>